<reference evidence="3" key="1">
    <citation type="journal article" date="2019" name="Int. J. Syst. Evol. Microbiol.">
        <title>The Global Catalogue of Microorganisms (GCM) 10K type strain sequencing project: providing services to taxonomists for standard genome sequencing and annotation.</title>
        <authorList>
            <consortium name="The Broad Institute Genomics Platform"/>
            <consortium name="The Broad Institute Genome Sequencing Center for Infectious Disease"/>
            <person name="Wu L."/>
            <person name="Ma J."/>
        </authorList>
    </citation>
    <scope>NUCLEOTIDE SEQUENCE [LARGE SCALE GENOMIC DNA]</scope>
    <source>
        <strain evidence="3">KCTC 42473</strain>
    </source>
</reference>
<dbReference type="SMART" id="SM00382">
    <property type="entry name" value="AAA"/>
    <property type="match status" value="1"/>
</dbReference>
<dbReference type="InterPro" id="IPR041685">
    <property type="entry name" value="AAA_GajA/Old/RecF-like"/>
</dbReference>
<dbReference type="InterPro" id="IPR027417">
    <property type="entry name" value="P-loop_NTPase"/>
</dbReference>
<dbReference type="Proteomes" id="UP001595539">
    <property type="component" value="Unassembled WGS sequence"/>
</dbReference>
<gene>
    <name evidence="2" type="ORF">ACFOM8_21940</name>
</gene>
<accession>A0ABV7UAS5</accession>
<dbReference type="RefSeq" id="WP_377764525.1">
    <property type="nucleotide sequence ID" value="NZ_JBHRXY010000066.1"/>
</dbReference>
<protein>
    <submittedName>
        <fullName evidence="2">AAA family ATPase</fullName>
    </submittedName>
</protein>
<keyword evidence="3" id="KW-1185">Reference proteome</keyword>
<evidence type="ECO:0000259" key="1">
    <source>
        <dbReference type="SMART" id="SM00382"/>
    </source>
</evidence>
<dbReference type="InterPro" id="IPR003593">
    <property type="entry name" value="AAA+_ATPase"/>
</dbReference>
<evidence type="ECO:0000313" key="3">
    <source>
        <dbReference type="Proteomes" id="UP001595539"/>
    </source>
</evidence>
<organism evidence="2 3">
    <name type="scientific">Paracoccus angustae</name>
    <dbReference type="NCBI Taxonomy" id="1671480"/>
    <lineage>
        <taxon>Bacteria</taxon>
        <taxon>Pseudomonadati</taxon>
        <taxon>Pseudomonadota</taxon>
        <taxon>Alphaproteobacteria</taxon>
        <taxon>Rhodobacterales</taxon>
        <taxon>Paracoccaceae</taxon>
        <taxon>Paracoccus</taxon>
    </lineage>
</organism>
<dbReference type="Gene3D" id="3.40.50.300">
    <property type="entry name" value="P-loop containing nucleotide triphosphate hydrolases"/>
    <property type="match status" value="1"/>
</dbReference>
<dbReference type="EMBL" id="JBHRXY010000066">
    <property type="protein sequence ID" value="MFC3632078.1"/>
    <property type="molecule type" value="Genomic_DNA"/>
</dbReference>
<dbReference type="PANTHER" id="PTHR43581:SF2">
    <property type="entry name" value="EXCINUCLEASE ATPASE SUBUNIT"/>
    <property type="match status" value="1"/>
</dbReference>
<name>A0ABV7UAS5_9RHOB</name>
<dbReference type="SUPFAM" id="SSF52540">
    <property type="entry name" value="P-loop containing nucleoside triphosphate hydrolases"/>
    <property type="match status" value="1"/>
</dbReference>
<dbReference type="PANTHER" id="PTHR43581">
    <property type="entry name" value="ATP/GTP PHOSPHATASE"/>
    <property type="match status" value="1"/>
</dbReference>
<proteinExistence type="predicted"/>
<feature type="domain" description="AAA+ ATPase" evidence="1">
    <location>
        <begin position="25"/>
        <end position="460"/>
    </location>
</feature>
<sequence>MKQSGIIAFRAYGVVGFRDYEVNFDKSAKIIVGPNGTGKSTFLSLFYLFVTQQWVRLQSYGFERLEIEHEKGIITLNRETLDTYQGDRYSSPAARRIFEKLRAAGSTDLLKKPTLTRADRSYISEVAGIPLHQVSSFMRYVQGELTFSIGVQETEDQLNSLNLGIILYLPTYRRIEKDIHSIFPDIEDRIKEKLAKTGSSQRQGQNFIEISGFGMADIQSLIDSAVEEVRDFRRTSIESAYQEYIRDIVRGRIKKYSLSRLRSMSDKDLAEFQDRLNTDIFTDSDHKILNDKIQALRKKSSGQPSSENRFLGMFVEQLIEAHTRTKEKEKRLNYFIEVISNYLGPSKFAEFSDDAFKIKQVIENFSSKEKIHASSVSLDQLSSGEKQIVALFAYLLLSKKEGLLVLIDEPELSLSVPWQKKFLPDILAAESCAGVFAVTHSPFVFDNELRKSVVDVRRLAVQND</sequence>
<evidence type="ECO:0000313" key="2">
    <source>
        <dbReference type="EMBL" id="MFC3632078.1"/>
    </source>
</evidence>
<dbReference type="InterPro" id="IPR051396">
    <property type="entry name" value="Bact_Antivir_Def_Nuclease"/>
</dbReference>
<comment type="caution">
    <text evidence="2">The sequence shown here is derived from an EMBL/GenBank/DDBJ whole genome shotgun (WGS) entry which is preliminary data.</text>
</comment>
<dbReference type="Pfam" id="PF13175">
    <property type="entry name" value="AAA_15"/>
    <property type="match status" value="1"/>
</dbReference>